<accession>A0A4Y2UEN2</accession>
<feature type="compositionally biased region" description="Pro residues" evidence="1">
    <location>
        <begin position="59"/>
        <end position="68"/>
    </location>
</feature>
<evidence type="ECO:0000313" key="2">
    <source>
        <dbReference type="EMBL" id="GBO10993.1"/>
    </source>
</evidence>
<organism evidence="2 3">
    <name type="scientific">Araneus ventricosus</name>
    <name type="common">Orbweaver spider</name>
    <name type="synonym">Epeira ventricosa</name>
    <dbReference type="NCBI Taxonomy" id="182803"/>
    <lineage>
        <taxon>Eukaryota</taxon>
        <taxon>Metazoa</taxon>
        <taxon>Ecdysozoa</taxon>
        <taxon>Arthropoda</taxon>
        <taxon>Chelicerata</taxon>
        <taxon>Arachnida</taxon>
        <taxon>Araneae</taxon>
        <taxon>Araneomorphae</taxon>
        <taxon>Entelegynae</taxon>
        <taxon>Araneoidea</taxon>
        <taxon>Araneidae</taxon>
        <taxon>Araneus</taxon>
    </lineage>
</organism>
<evidence type="ECO:0000256" key="1">
    <source>
        <dbReference type="SAM" id="MobiDB-lite"/>
    </source>
</evidence>
<feature type="compositionally biased region" description="Polar residues" evidence="1">
    <location>
        <begin position="43"/>
        <end position="54"/>
    </location>
</feature>
<dbReference type="Proteomes" id="UP000499080">
    <property type="component" value="Unassembled WGS sequence"/>
</dbReference>
<dbReference type="AlphaFoldDB" id="A0A4Y2UEN2"/>
<protein>
    <submittedName>
        <fullName evidence="2">Uncharacterized protein</fullName>
    </submittedName>
</protein>
<gene>
    <name evidence="2" type="ORF">AVEN_29960_1</name>
</gene>
<feature type="compositionally biased region" description="Basic and acidic residues" evidence="1">
    <location>
        <begin position="75"/>
        <end position="92"/>
    </location>
</feature>
<reference evidence="2 3" key="1">
    <citation type="journal article" date="2019" name="Sci. Rep.">
        <title>Orb-weaving spider Araneus ventricosus genome elucidates the spidroin gene catalogue.</title>
        <authorList>
            <person name="Kono N."/>
            <person name="Nakamura H."/>
            <person name="Ohtoshi R."/>
            <person name="Moran D.A.P."/>
            <person name="Shinohara A."/>
            <person name="Yoshida Y."/>
            <person name="Fujiwara M."/>
            <person name="Mori M."/>
            <person name="Tomita M."/>
            <person name="Arakawa K."/>
        </authorList>
    </citation>
    <scope>NUCLEOTIDE SEQUENCE [LARGE SCALE GENOMIC DNA]</scope>
</reference>
<name>A0A4Y2UEN2_ARAVE</name>
<keyword evidence="3" id="KW-1185">Reference proteome</keyword>
<feature type="region of interest" description="Disordered" evidence="1">
    <location>
        <begin position="43"/>
        <end position="92"/>
    </location>
</feature>
<sequence>MSLKYADQSLIYVAWSGERRVTKPTDTGSNLSRHSRSKLIFTGTSSCSAPTTIPQDPDGLPPTDPFPPTTASDHLIPRTEVIQHHQRTITRD</sequence>
<evidence type="ECO:0000313" key="3">
    <source>
        <dbReference type="Proteomes" id="UP000499080"/>
    </source>
</evidence>
<dbReference type="EMBL" id="BGPR01035949">
    <property type="protein sequence ID" value="GBO10993.1"/>
    <property type="molecule type" value="Genomic_DNA"/>
</dbReference>
<proteinExistence type="predicted"/>
<comment type="caution">
    <text evidence="2">The sequence shown here is derived from an EMBL/GenBank/DDBJ whole genome shotgun (WGS) entry which is preliminary data.</text>
</comment>